<feature type="compositionally biased region" description="Low complexity" evidence="1">
    <location>
        <begin position="133"/>
        <end position="155"/>
    </location>
</feature>
<protein>
    <submittedName>
        <fullName evidence="3">Uncharacterized protein</fullName>
    </submittedName>
</protein>
<feature type="region of interest" description="Disordered" evidence="1">
    <location>
        <begin position="106"/>
        <end position="163"/>
    </location>
</feature>
<evidence type="ECO:0000256" key="2">
    <source>
        <dbReference type="SAM" id="Phobius"/>
    </source>
</evidence>
<proteinExistence type="predicted"/>
<accession>A0A3B6A1Z9</accession>
<organism evidence="3">
    <name type="scientific">Triticum aestivum</name>
    <name type="common">Wheat</name>
    <dbReference type="NCBI Taxonomy" id="4565"/>
    <lineage>
        <taxon>Eukaryota</taxon>
        <taxon>Viridiplantae</taxon>
        <taxon>Streptophyta</taxon>
        <taxon>Embryophyta</taxon>
        <taxon>Tracheophyta</taxon>
        <taxon>Spermatophyta</taxon>
        <taxon>Magnoliopsida</taxon>
        <taxon>Liliopsida</taxon>
        <taxon>Poales</taxon>
        <taxon>Poaceae</taxon>
        <taxon>BOP clade</taxon>
        <taxon>Pooideae</taxon>
        <taxon>Triticodae</taxon>
        <taxon>Triticeae</taxon>
        <taxon>Triticinae</taxon>
        <taxon>Triticum</taxon>
    </lineage>
</organism>
<dbReference type="Gramene" id="TraesWEE_scaffold_084427_01G000300.1">
    <property type="protein sequence ID" value="TraesWEE_scaffold_084427_01G000300.1"/>
    <property type="gene ID" value="TraesWEE_scaffold_084427_01G000300"/>
</dbReference>
<dbReference type="Gramene" id="TraesCLE_scaffold_081705_01G000300.1">
    <property type="protein sequence ID" value="TraesCLE_scaffold_081705_01G000300.1"/>
    <property type="gene ID" value="TraesCLE_scaffold_081705_01G000300"/>
</dbReference>
<dbReference type="OrthoDB" id="10297683at2759"/>
<dbReference type="SMR" id="A0A3B6A1Z9"/>
<dbReference type="PANTHER" id="PTHR31549:SF134">
    <property type="match status" value="1"/>
</dbReference>
<dbReference type="Gramene" id="TraesCS1D02G424200.1">
    <property type="protein sequence ID" value="TraesCS1D02G424200.1.cds1"/>
    <property type="gene ID" value="TraesCS1D02G424200"/>
</dbReference>
<feature type="transmembrane region" description="Helical" evidence="2">
    <location>
        <begin position="454"/>
        <end position="473"/>
    </location>
</feature>
<keyword evidence="2" id="KW-0812">Transmembrane</keyword>
<dbReference type="Gramene" id="TraesCS1D03G0977800.1">
    <property type="protein sequence ID" value="TraesCS1D03G0977800.1.CDS1"/>
    <property type="gene ID" value="TraesCS1D03G0977800"/>
</dbReference>
<keyword evidence="4" id="KW-1185">Reference proteome</keyword>
<reference evidence="3" key="2">
    <citation type="submission" date="2018-10" db="UniProtKB">
        <authorList>
            <consortium name="EnsemblPlants"/>
        </authorList>
    </citation>
    <scope>IDENTIFICATION</scope>
</reference>
<evidence type="ECO:0000256" key="1">
    <source>
        <dbReference type="SAM" id="MobiDB-lite"/>
    </source>
</evidence>
<feature type="compositionally biased region" description="Low complexity" evidence="1">
    <location>
        <begin position="106"/>
        <end position="115"/>
    </location>
</feature>
<name>A0A3B6A1Z9_WHEAT</name>
<keyword evidence="2" id="KW-0472">Membrane</keyword>
<dbReference type="AlphaFoldDB" id="A0A3B6A1Z9"/>
<dbReference type="InterPro" id="IPR004158">
    <property type="entry name" value="DUF247_pln"/>
</dbReference>
<dbReference type="PANTHER" id="PTHR31549">
    <property type="entry name" value="PROTEIN, PUTATIVE (DUF247)-RELATED-RELATED"/>
    <property type="match status" value="1"/>
</dbReference>
<dbReference type="Gramene" id="TraesNOR1D03G00575700.1">
    <property type="protein sequence ID" value="TraesNOR1D03G00575700.1.CDS1"/>
    <property type="gene ID" value="TraesNOR1D03G00575700"/>
</dbReference>
<evidence type="ECO:0000313" key="3">
    <source>
        <dbReference type="EnsemblPlants" id="TraesCS1D02G424200.1.cds1"/>
    </source>
</evidence>
<dbReference type="Gramene" id="TraesSTA1D03G00566980.1">
    <property type="protein sequence ID" value="TraesSTA1D03G00566980.1.CDS1"/>
    <property type="gene ID" value="TraesSTA1D03G00566980"/>
</dbReference>
<dbReference type="Gramene" id="TraesLDM1D03G00570140.1">
    <property type="protein sequence ID" value="TraesLDM1D03G00570140.1.CDS1"/>
    <property type="gene ID" value="TraesLDM1D03G00570140"/>
</dbReference>
<evidence type="ECO:0000313" key="4">
    <source>
        <dbReference type="Proteomes" id="UP000019116"/>
    </source>
</evidence>
<dbReference type="EnsemblPlants" id="TraesCS1D02G424200.1">
    <property type="protein sequence ID" value="TraesCS1D02G424200.1.cds1"/>
    <property type="gene ID" value="TraesCS1D02G424200"/>
</dbReference>
<dbReference type="Proteomes" id="UP000019116">
    <property type="component" value="Chromosome 1D"/>
</dbReference>
<dbReference type="OMA" id="PMGDIEF"/>
<dbReference type="Gramene" id="TraesCAD_scaffold_041904_01G000300.1">
    <property type="protein sequence ID" value="TraesCAD_scaffold_041904_01G000300.1"/>
    <property type="gene ID" value="TraesCAD_scaffold_041904_01G000300"/>
</dbReference>
<reference evidence="3" key="1">
    <citation type="submission" date="2018-08" db="EMBL/GenBank/DDBJ databases">
        <authorList>
            <person name="Rossello M."/>
        </authorList>
    </citation>
    <scope>NUCLEOTIDE SEQUENCE [LARGE SCALE GENOMIC DNA]</scope>
    <source>
        <strain evidence="3">cv. Chinese Spring</strain>
    </source>
</reference>
<dbReference type="Gramene" id="TraesPARA_EIv1.0_0322940.1">
    <property type="protein sequence ID" value="TraesPARA_EIv1.0_0322940.1.CDS1"/>
    <property type="gene ID" value="TraesPARA_EIv1.0_0322940"/>
</dbReference>
<sequence length="477" mass="53173">MNQDQAAPAFGFEGDYNLRISRIYKFPAGLRALGTRYIEPMLVAIGPYHRHLPHLQGMEQVKRLATDHFVNQVEPTREELYAAVLHVAGTARLLYGYGIIPPAPAAGDAPAADQQVPPPAQEQHHQALPAGDAHQQAPAQEQQQQAPPAAAQHGNNPPPPMGDIEFADMLFHDACFLLQYIRVRMLNNTGPPSLAHLFYSKRSVINNDIMLLENQLPWLVLSSLINLTGHVPVTRFIVRLASVFHARRGLGVEQGFELGDYRPAHLLALLRFHMKGDMTRQVDMLVNTPNQISVSFNAIGLEEIGIKLKVSDGNMFADMRINKRSLLPGRKLVLPPLLLGNVSVTCLVNMAALEVCTGISFVDNNTVVCSYVGILAMLMHREDDVHQLRAMHLVQGELTDRETLDLFTSLGKLLPSGERYVSILESIEEYKLGNWLWIAVYRFFHLYFTKIATFFAAISSIAGVFKAFELIVVKKHQ</sequence>
<keyword evidence="2" id="KW-1133">Transmembrane helix</keyword>
<dbReference type="Pfam" id="PF03140">
    <property type="entry name" value="DUF247"/>
    <property type="match status" value="1"/>
</dbReference>
<dbReference type="Gramene" id="TraesROB_scaffold_066085_01G000100.1">
    <property type="protein sequence ID" value="TraesROB_scaffold_066085_01G000100.1"/>
    <property type="gene ID" value="TraesROB_scaffold_066085_01G000100"/>
</dbReference>
<dbReference type="STRING" id="4565.A0A3B6A1Z9"/>